<accession>A0ABR7GHF4</accession>
<protein>
    <recommendedName>
        <fullName evidence="1">Stage 0 sporulation protein A homolog</fullName>
    </recommendedName>
</protein>
<dbReference type="Pfam" id="PF00486">
    <property type="entry name" value="Trans_reg_C"/>
    <property type="match status" value="1"/>
</dbReference>
<dbReference type="Pfam" id="PF00072">
    <property type="entry name" value="Response_reg"/>
    <property type="match status" value="1"/>
</dbReference>
<organism evidence="10 11">
    <name type="scientific">Roseburia lenta</name>
    <dbReference type="NCBI Taxonomy" id="2763061"/>
    <lineage>
        <taxon>Bacteria</taxon>
        <taxon>Bacillati</taxon>
        <taxon>Bacillota</taxon>
        <taxon>Clostridia</taxon>
        <taxon>Lachnospirales</taxon>
        <taxon>Lachnospiraceae</taxon>
        <taxon>Roseburia</taxon>
    </lineage>
</organism>
<evidence type="ECO:0000259" key="9">
    <source>
        <dbReference type="PROSITE" id="PS51755"/>
    </source>
</evidence>
<gene>
    <name evidence="10" type="ORF">H8R94_09420</name>
</gene>
<dbReference type="InterPro" id="IPR001789">
    <property type="entry name" value="Sig_transdc_resp-reg_receiver"/>
</dbReference>
<dbReference type="RefSeq" id="WP_186854503.1">
    <property type="nucleotide sequence ID" value="NZ_JACOPG010000003.1"/>
</dbReference>
<dbReference type="InterPro" id="IPR036388">
    <property type="entry name" value="WH-like_DNA-bd_sf"/>
</dbReference>
<evidence type="ECO:0000313" key="11">
    <source>
        <dbReference type="Proteomes" id="UP000643810"/>
    </source>
</evidence>
<evidence type="ECO:0000256" key="6">
    <source>
        <dbReference type="PROSITE-ProRule" id="PRU00169"/>
    </source>
</evidence>
<feature type="DNA-binding region" description="OmpR/PhoB-type" evidence="7">
    <location>
        <begin position="133"/>
        <end position="232"/>
    </location>
</feature>
<dbReference type="PANTHER" id="PTHR48111:SF2">
    <property type="entry name" value="RESPONSE REGULATOR SAER"/>
    <property type="match status" value="1"/>
</dbReference>
<dbReference type="CDD" id="cd00383">
    <property type="entry name" value="trans_reg_C"/>
    <property type="match status" value="1"/>
</dbReference>
<keyword evidence="6" id="KW-0597">Phosphoprotein</keyword>
<keyword evidence="4" id="KW-0804">Transcription</keyword>
<dbReference type="PANTHER" id="PTHR48111">
    <property type="entry name" value="REGULATOR OF RPOS"/>
    <property type="match status" value="1"/>
</dbReference>
<dbReference type="SMART" id="SM00448">
    <property type="entry name" value="REC"/>
    <property type="match status" value="1"/>
</dbReference>
<proteinExistence type="predicted"/>
<dbReference type="PROSITE" id="PS51755">
    <property type="entry name" value="OMPR_PHOB"/>
    <property type="match status" value="1"/>
</dbReference>
<comment type="caution">
    <text evidence="10">The sequence shown here is derived from an EMBL/GenBank/DDBJ whole genome shotgun (WGS) entry which is preliminary data.</text>
</comment>
<dbReference type="Gene3D" id="6.10.250.690">
    <property type="match status" value="1"/>
</dbReference>
<evidence type="ECO:0000256" key="5">
    <source>
        <dbReference type="ARBA" id="ARBA00024867"/>
    </source>
</evidence>
<evidence type="ECO:0000256" key="7">
    <source>
        <dbReference type="PROSITE-ProRule" id="PRU01091"/>
    </source>
</evidence>
<dbReference type="InterPro" id="IPR001867">
    <property type="entry name" value="OmpR/PhoB-type_DNA-bd"/>
</dbReference>
<evidence type="ECO:0000256" key="4">
    <source>
        <dbReference type="ARBA" id="ARBA00023163"/>
    </source>
</evidence>
<evidence type="ECO:0000256" key="1">
    <source>
        <dbReference type="ARBA" id="ARBA00018672"/>
    </source>
</evidence>
<dbReference type="CDD" id="cd17574">
    <property type="entry name" value="REC_OmpR"/>
    <property type="match status" value="1"/>
</dbReference>
<keyword evidence="11" id="KW-1185">Reference proteome</keyword>
<dbReference type="InterPro" id="IPR039420">
    <property type="entry name" value="WalR-like"/>
</dbReference>
<dbReference type="Gene3D" id="1.10.10.10">
    <property type="entry name" value="Winged helix-like DNA-binding domain superfamily/Winged helix DNA-binding domain"/>
    <property type="match status" value="1"/>
</dbReference>
<dbReference type="SMART" id="SM00862">
    <property type="entry name" value="Trans_reg_C"/>
    <property type="match status" value="1"/>
</dbReference>
<dbReference type="PROSITE" id="PS50110">
    <property type="entry name" value="RESPONSE_REGULATORY"/>
    <property type="match status" value="1"/>
</dbReference>
<evidence type="ECO:0000313" key="10">
    <source>
        <dbReference type="EMBL" id="MBC5686817.1"/>
    </source>
</evidence>
<keyword evidence="3 7" id="KW-0238">DNA-binding</keyword>
<dbReference type="Proteomes" id="UP000643810">
    <property type="component" value="Unassembled WGS sequence"/>
</dbReference>
<dbReference type="SUPFAM" id="SSF52172">
    <property type="entry name" value="CheY-like"/>
    <property type="match status" value="1"/>
</dbReference>
<reference evidence="10 11" key="1">
    <citation type="submission" date="2020-08" db="EMBL/GenBank/DDBJ databases">
        <title>Genome public.</title>
        <authorList>
            <person name="Liu C."/>
            <person name="Sun Q."/>
        </authorList>
    </citation>
    <scope>NUCLEOTIDE SEQUENCE [LARGE SCALE GENOMIC DNA]</scope>
    <source>
        <strain evidence="10 11">NSJ-9</strain>
    </source>
</reference>
<dbReference type="SUPFAM" id="SSF46894">
    <property type="entry name" value="C-terminal effector domain of the bipartite response regulators"/>
    <property type="match status" value="1"/>
</dbReference>
<feature type="domain" description="OmpR/PhoB-type" evidence="9">
    <location>
        <begin position="133"/>
        <end position="232"/>
    </location>
</feature>
<sequence length="233" mass="26289">MVNVLVCDDEKDIVSALRIYLESEGYQVYTAYDGLEALEVLETKEIHLVLLDVMMPRLDGIQTMAKIRETSNVPIILLTAKSEDTDKVLGLNVGADDYVTKPFNPVELQARVKSQLRRYMQLGGNHASASGDDGIIAIGPIVLNDRAKEVTLDGELVNLTRTEYDILHLLMENPGKVFSPAQIYEQVWKEDAFGTENTVAVHIRHLREKLEYDPAEPRYVKVVWGRGYKVEDK</sequence>
<comment type="function">
    <text evidence="5">May play the central regulatory role in sporulation. It may be an element of the effector pathway responsible for the activation of sporulation genes in response to nutritional stress. Spo0A may act in concert with spo0H (a sigma factor) to control the expression of some genes that are critical to the sporulation process.</text>
</comment>
<feature type="modified residue" description="4-aspartylphosphate" evidence="6">
    <location>
        <position position="52"/>
    </location>
</feature>
<dbReference type="EMBL" id="JACOPG010000003">
    <property type="protein sequence ID" value="MBC5686817.1"/>
    <property type="molecule type" value="Genomic_DNA"/>
</dbReference>
<evidence type="ECO:0000256" key="2">
    <source>
        <dbReference type="ARBA" id="ARBA00023015"/>
    </source>
</evidence>
<feature type="domain" description="Response regulatory" evidence="8">
    <location>
        <begin position="3"/>
        <end position="116"/>
    </location>
</feature>
<dbReference type="InterPro" id="IPR016032">
    <property type="entry name" value="Sig_transdc_resp-reg_C-effctor"/>
</dbReference>
<dbReference type="Gene3D" id="3.40.50.2300">
    <property type="match status" value="1"/>
</dbReference>
<keyword evidence="2" id="KW-0805">Transcription regulation</keyword>
<dbReference type="InterPro" id="IPR011006">
    <property type="entry name" value="CheY-like_superfamily"/>
</dbReference>
<evidence type="ECO:0000259" key="8">
    <source>
        <dbReference type="PROSITE" id="PS50110"/>
    </source>
</evidence>
<evidence type="ECO:0000256" key="3">
    <source>
        <dbReference type="ARBA" id="ARBA00023125"/>
    </source>
</evidence>
<name>A0ABR7GHF4_9FIRM</name>